<accession>M0LWK6</accession>
<keyword evidence="1" id="KW-1133">Transmembrane helix</keyword>
<feature type="transmembrane region" description="Helical" evidence="1">
    <location>
        <begin position="58"/>
        <end position="78"/>
    </location>
</feature>
<dbReference type="Pfam" id="PF04307">
    <property type="entry name" value="YdjM"/>
    <property type="match status" value="1"/>
</dbReference>
<dbReference type="InterPro" id="IPR007404">
    <property type="entry name" value="YdjM-like"/>
</dbReference>
<feature type="transmembrane region" description="Helical" evidence="1">
    <location>
        <begin position="85"/>
        <end position="107"/>
    </location>
</feature>
<dbReference type="eggNOG" id="arCOG03392">
    <property type="taxonomic scope" value="Archaea"/>
</dbReference>
<dbReference type="GO" id="GO:0016787">
    <property type="term" value="F:hydrolase activity"/>
    <property type="evidence" value="ECO:0007669"/>
    <property type="project" value="UniProtKB-KW"/>
</dbReference>
<keyword evidence="3" id="KW-1185">Reference proteome</keyword>
<evidence type="ECO:0000256" key="1">
    <source>
        <dbReference type="SAM" id="Phobius"/>
    </source>
</evidence>
<gene>
    <name evidence="2" type="ORF">C447_14119</name>
</gene>
<dbReference type="EMBL" id="AOMB01000040">
    <property type="protein sequence ID" value="EMA36749.1"/>
    <property type="molecule type" value="Genomic_DNA"/>
</dbReference>
<keyword evidence="1" id="KW-0472">Membrane</keyword>
<evidence type="ECO:0000313" key="3">
    <source>
        <dbReference type="Proteomes" id="UP000011566"/>
    </source>
</evidence>
<name>M0LWK6_9EURY</name>
<comment type="caution">
    <text evidence="2">The sequence shown here is derived from an EMBL/GenBank/DDBJ whole genome shotgun (WGS) entry which is preliminary data.</text>
</comment>
<dbReference type="OrthoDB" id="206308at2157"/>
<dbReference type="PATRIC" id="fig|1132509.6.peg.3298"/>
<dbReference type="RefSeq" id="WP_007695024.1">
    <property type="nucleotide sequence ID" value="NZ_AJRK01000119.1"/>
</dbReference>
<feature type="transmembrane region" description="Helical" evidence="1">
    <location>
        <begin position="156"/>
        <end position="177"/>
    </location>
</feature>
<dbReference type="Proteomes" id="UP000011566">
    <property type="component" value="Unassembled WGS sequence"/>
</dbReference>
<reference evidence="2 3" key="1">
    <citation type="journal article" date="2014" name="PLoS Genet.">
        <title>Phylogenetically driven sequencing of extremely halophilic archaea reveals strategies for static and dynamic osmo-response.</title>
        <authorList>
            <person name="Becker E.A."/>
            <person name="Seitzer P.M."/>
            <person name="Tritt A."/>
            <person name="Larsen D."/>
            <person name="Krusor M."/>
            <person name="Yao A.I."/>
            <person name="Wu D."/>
            <person name="Madern D."/>
            <person name="Eisen J.A."/>
            <person name="Darling A.E."/>
            <person name="Facciotti M.T."/>
        </authorList>
    </citation>
    <scope>NUCLEOTIDE SEQUENCE [LARGE SCALE GENOMIC DNA]</scope>
    <source>
        <strain evidence="2 3">100A6</strain>
    </source>
</reference>
<keyword evidence="1" id="KW-0812">Transmembrane</keyword>
<protein>
    <submittedName>
        <fullName evidence="2">Membrane-bound metal-dependent hydrolase</fullName>
    </submittedName>
</protein>
<dbReference type="AlphaFoldDB" id="M0LWK6"/>
<keyword evidence="2" id="KW-0378">Hydrolase</keyword>
<proteinExistence type="predicted"/>
<sequence length="199" mass="21709">MFPWGHLAVGYLCYSVLCHLAGRRPGEYPTLALALGTQFPDLVDKPLSWIFDLLPAGVFAHTVFVAVAVWIVVLAVAYRRSRTSIGFAFVVGYASHLPADVLPSVALGNELNYWFLFWPVMARPGVDVSDPIVGPGAGAGLIANADYYFVQYVQQLLGPVLVAYLGLFVLVFALWLYDGHPGIRALGNVIRRSTGRESL</sequence>
<organism evidence="2 3">
    <name type="scientific">Halococcus hamelinensis 100A6</name>
    <dbReference type="NCBI Taxonomy" id="1132509"/>
    <lineage>
        <taxon>Archaea</taxon>
        <taxon>Methanobacteriati</taxon>
        <taxon>Methanobacteriota</taxon>
        <taxon>Stenosarchaea group</taxon>
        <taxon>Halobacteria</taxon>
        <taxon>Halobacteriales</taxon>
        <taxon>Halococcaceae</taxon>
        <taxon>Halococcus</taxon>
    </lineage>
</organism>
<evidence type="ECO:0000313" key="2">
    <source>
        <dbReference type="EMBL" id="EMA36749.1"/>
    </source>
</evidence>